<dbReference type="OrthoDB" id="9834099at2759"/>
<evidence type="ECO:0000256" key="5">
    <source>
        <dbReference type="SAM" id="SignalP"/>
    </source>
</evidence>
<dbReference type="Gene3D" id="2.40.50.40">
    <property type="match status" value="1"/>
</dbReference>
<name>A0A7K9YWW9_9GALL</name>
<dbReference type="PANTHER" id="PTHR12015">
    <property type="entry name" value="SMALL INDUCIBLE CYTOKINE A"/>
    <property type="match status" value="1"/>
</dbReference>
<evidence type="ECO:0000256" key="1">
    <source>
        <dbReference type="ARBA" id="ARBA00004613"/>
    </source>
</evidence>
<evidence type="ECO:0000313" key="7">
    <source>
        <dbReference type="EMBL" id="NXJ14565.1"/>
    </source>
</evidence>
<dbReference type="InterPro" id="IPR039809">
    <property type="entry name" value="Chemokine_b/g/d"/>
</dbReference>
<feature type="domain" description="Chemokine interleukin-8-like" evidence="6">
    <location>
        <begin position="29"/>
        <end position="89"/>
    </location>
</feature>
<keyword evidence="4 5" id="KW-0732">Signal</keyword>
<dbReference type="SMART" id="SM00199">
    <property type="entry name" value="SCY"/>
    <property type="match status" value="1"/>
</dbReference>
<keyword evidence="8" id="KW-1185">Reference proteome</keyword>
<accession>A0A7K9YWW9</accession>
<organism evidence="7 8">
    <name type="scientific">Odontophorus gujanensis</name>
    <name type="common">marbled wood quail</name>
    <dbReference type="NCBI Taxonomy" id="886794"/>
    <lineage>
        <taxon>Eukaryota</taxon>
        <taxon>Metazoa</taxon>
        <taxon>Chordata</taxon>
        <taxon>Craniata</taxon>
        <taxon>Vertebrata</taxon>
        <taxon>Euteleostomi</taxon>
        <taxon>Archelosauria</taxon>
        <taxon>Archosauria</taxon>
        <taxon>Dinosauria</taxon>
        <taxon>Saurischia</taxon>
        <taxon>Theropoda</taxon>
        <taxon>Coelurosauria</taxon>
        <taxon>Aves</taxon>
        <taxon>Neognathae</taxon>
        <taxon>Galloanserae</taxon>
        <taxon>Galliformes</taxon>
        <taxon>Odontophoridae</taxon>
        <taxon>Odontophorus</taxon>
    </lineage>
</organism>
<proteinExistence type="predicted"/>
<dbReference type="GO" id="GO:0006955">
    <property type="term" value="P:immune response"/>
    <property type="evidence" value="ECO:0007669"/>
    <property type="project" value="InterPro"/>
</dbReference>
<dbReference type="PANTHER" id="PTHR12015:SF183">
    <property type="entry name" value="C-C MOTIF CHEMOKINE 3"/>
    <property type="match status" value="1"/>
</dbReference>
<evidence type="ECO:0000259" key="6">
    <source>
        <dbReference type="SMART" id="SM00199"/>
    </source>
</evidence>
<keyword evidence="2" id="KW-0202">Cytokine</keyword>
<evidence type="ECO:0000256" key="2">
    <source>
        <dbReference type="ARBA" id="ARBA00022514"/>
    </source>
</evidence>
<feature type="non-terminal residue" evidence="7">
    <location>
        <position position="1"/>
    </location>
</feature>
<sequence>MKVFSLAMVTLLLAALWTESWGRSFRSSYSSCCYKNMFIQKGIDTSLIRSYRETPPNCSHKAIIVELKKGKKFCVDPAVSWFQQYLHGKKPSNAST</sequence>
<dbReference type="CDD" id="cd00169">
    <property type="entry name" value="Chemokine"/>
    <property type="match status" value="1"/>
</dbReference>
<evidence type="ECO:0000256" key="4">
    <source>
        <dbReference type="ARBA" id="ARBA00022729"/>
    </source>
</evidence>
<feature type="non-terminal residue" evidence="7">
    <location>
        <position position="96"/>
    </location>
</feature>
<protein>
    <submittedName>
        <fullName evidence="7">CCL1 protein</fullName>
    </submittedName>
</protein>
<gene>
    <name evidence="7" type="primary">Ccl1</name>
    <name evidence="7" type="ORF">ODOGUJ_R14412</name>
</gene>
<dbReference type="GO" id="GO:0005615">
    <property type="term" value="C:extracellular space"/>
    <property type="evidence" value="ECO:0007669"/>
    <property type="project" value="UniProtKB-KW"/>
</dbReference>
<dbReference type="InterPro" id="IPR036048">
    <property type="entry name" value="Interleukin_8-like_sf"/>
</dbReference>
<dbReference type="SUPFAM" id="SSF54117">
    <property type="entry name" value="Interleukin 8-like chemokines"/>
    <property type="match status" value="1"/>
</dbReference>
<dbReference type="Proteomes" id="UP000522663">
    <property type="component" value="Unassembled WGS sequence"/>
</dbReference>
<feature type="chain" id="PRO_5029663534" evidence="5">
    <location>
        <begin position="23"/>
        <end position="96"/>
    </location>
</feature>
<dbReference type="Pfam" id="PF00048">
    <property type="entry name" value="IL8"/>
    <property type="match status" value="1"/>
</dbReference>
<dbReference type="GO" id="GO:0008009">
    <property type="term" value="F:chemokine activity"/>
    <property type="evidence" value="ECO:0007669"/>
    <property type="project" value="InterPro"/>
</dbReference>
<keyword evidence="3" id="KW-0964">Secreted</keyword>
<comment type="subcellular location">
    <subcellularLocation>
        <location evidence="1">Secreted</location>
    </subcellularLocation>
</comment>
<evidence type="ECO:0000256" key="3">
    <source>
        <dbReference type="ARBA" id="ARBA00022525"/>
    </source>
</evidence>
<dbReference type="AlphaFoldDB" id="A0A7K9YWW9"/>
<evidence type="ECO:0000313" key="8">
    <source>
        <dbReference type="Proteomes" id="UP000522663"/>
    </source>
</evidence>
<dbReference type="InterPro" id="IPR001811">
    <property type="entry name" value="Chemokine_IL8-like_dom"/>
</dbReference>
<comment type="caution">
    <text evidence="7">The sequence shown here is derived from an EMBL/GenBank/DDBJ whole genome shotgun (WGS) entry which is preliminary data.</text>
</comment>
<dbReference type="EMBL" id="VXAB01012089">
    <property type="protein sequence ID" value="NXJ14565.1"/>
    <property type="molecule type" value="Genomic_DNA"/>
</dbReference>
<feature type="signal peptide" evidence="5">
    <location>
        <begin position="1"/>
        <end position="22"/>
    </location>
</feature>
<reference evidence="7 8" key="1">
    <citation type="submission" date="2019-09" db="EMBL/GenBank/DDBJ databases">
        <title>Bird 10,000 Genomes (B10K) Project - Family phase.</title>
        <authorList>
            <person name="Zhang G."/>
        </authorList>
    </citation>
    <scope>NUCLEOTIDE SEQUENCE [LARGE SCALE GENOMIC DNA]</scope>
    <source>
        <strain evidence="7">B10K-DU-001-53</strain>
        <tissue evidence="7">Muscle</tissue>
    </source>
</reference>